<organism evidence="1 2">
    <name type="scientific">Zalaria obscura</name>
    <dbReference type="NCBI Taxonomy" id="2024903"/>
    <lineage>
        <taxon>Eukaryota</taxon>
        <taxon>Fungi</taxon>
        <taxon>Dikarya</taxon>
        <taxon>Ascomycota</taxon>
        <taxon>Pezizomycotina</taxon>
        <taxon>Dothideomycetes</taxon>
        <taxon>Dothideomycetidae</taxon>
        <taxon>Dothideales</taxon>
        <taxon>Zalariaceae</taxon>
        <taxon>Zalaria</taxon>
    </lineage>
</organism>
<dbReference type="EMBL" id="JAMKPW020000016">
    <property type="protein sequence ID" value="KAK8210189.1"/>
    <property type="molecule type" value="Genomic_DNA"/>
</dbReference>
<protein>
    <submittedName>
        <fullName evidence="1">Uncharacterized protein</fullName>
    </submittedName>
</protein>
<keyword evidence="2" id="KW-1185">Reference proteome</keyword>
<gene>
    <name evidence="1" type="ORF">M8818_003677</name>
</gene>
<accession>A0ACC3SEM2</accession>
<proteinExistence type="predicted"/>
<comment type="caution">
    <text evidence="1">The sequence shown here is derived from an EMBL/GenBank/DDBJ whole genome shotgun (WGS) entry which is preliminary data.</text>
</comment>
<reference evidence="1" key="1">
    <citation type="submission" date="2024-02" db="EMBL/GenBank/DDBJ databases">
        <title>Metagenome Assembled Genome of Zalaria obscura JY119.</title>
        <authorList>
            <person name="Vighnesh L."/>
            <person name="Jagadeeshwari U."/>
            <person name="Venkata Ramana C."/>
            <person name="Sasikala C."/>
        </authorList>
    </citation>
    <scope>NUCLEOTIDE SEQUENCE</scope>
    <source>
        <strain evidence="1">JY119</strain>
    </source>
</reference>
<evidence type="ECO:0000313" key="2">
    <source>
        <dbReference type="Proteomes" id="UP001320706"/>
    </source>
</evidence>
<evidence type="ECO:0000313" key="1">
    <source>
        <dbReference type="EMBL" id="KAK8210189.1"/>
    </source>
</evidence>
<dbReference type="Proteomes" id="UP001320706">
    <property type="component" value="Unassembled WGS sequence"/>
</dbReference>
<name>A0ACC3SEM2_9PEZI</name>
<sequence>MSSPRFLLHTFYRSSCSARLRIALNLKSIPYDCEYVALDKYEQHTPTHRKLNPSGSVPVLTILMPDLIGVNFSIPQSVAALEYLEETYTDYPLLPTGYRPWERAQVRTLVNIIACDVQPVTNRRTNKAVEALNGSLQDWCNHFTACGLEAYEEMVSKTAGKFSVGDQITLADVCLIPAVWNAEMYEVDLEMFPRVIDIYARLSELDAVKKAHWRVQPDTPKDGALV</sequence>